<keyword evidence="2" id="KW-0963">Cytoplasm</keyword>
<protein>
    <submittedName>
        <fullName evidence="7">Mannosyl-glycoprotein endo-beta-N-acetylglucosaminidase</fullName>
    </submittedName>
</protein>
<gene>
    <name evidence="7" type="ORF">BLNAU_19306</name>
</gene>
<feature type="compositionally biased region" description="Polar residues" evidence="4">
    <location>
        <begin position="705"/>
        <end position="717"/>
    </location>
</feature>
<comment type="caution">
    <text evidence="7">The sequence shown here is derived from an EMBL/GenBank/DDBJ whole genome shotgun (WGS) entry which is preliminary data.</text>
</comment>
<evidence type="ECO:0000256" key="1">
    <source>
        <dbReference type="ARBA" id="ARBA00004496"/>
    </source>
</evidence>
<dbReference type="PANTHER" id="PTHR14791">
    <property type="entry name" value="BOMB/KIRA PROTEINS"/>
    <property type="match status" value="1"/>
</dbReference>
<name>A0ABQ9X234_9EUKA</name>
<dbReference type="SUPFAM" id="SSF51045">
    <property type="entry name" value="WW domain"/>
    <property type="match status" value="2"/>
</dbReference>
<dbReference type="Gene3D" id="2.20.70.10">
    <property type="match status" value="2"/>
</dbReference>
<evidence type="ECO:0000256" key="2">
    <source>
        <dbReference type="ARBA" id="ARBA00022490"/>
    </source>
</evidence>
<dbReference type="EMBL" id="JARBJD010000248">
    <property type="protein sequence ID" value="KAK2945750.1"/>
    <property type="molecule type" value="Genomic_DNA"/>
</dbReference>
<feature type="domain" description="Rho-GAP" evidence="6">
    <location>
        <begin position="639"/>
        <end position="949"/>
    </location>
</feature>
<proteinExistence type="predicted"/>
<feature type="domain" description="WW" evidence="5">
    <location>
        <begin position="3"/>
        <end position="37"/>
    </location>
</feature>
<dbReference type="SUPFAM" id="SSF48350">
    <property type="entry name" value="GTPase activation domain, GAP"/>
    <property type="match status" value="1"/>
</dbReference>
<keyword evidence="3" id="KW-0597">Phosphoprotein</keyword>
<keyword evidence="8" id="KW-1185">Reference proteome</keyword>
<evidence type="ECO:0000259" key="6">
    <source>
        <dbReference type="PROSITE" id="PS50238"/>
    </source>
</evidence>
<dbReference type="PROSITE" id="PS50238">
    <property type="entry name" value="RHOGAP"/>
    <property type="match status" value="1"/>
</dbReference>
<accession>A0ABQ9X234</accession>
<feature type="compositionally biased region" description="Basic and acidic residues" evidence="4">
    <location>
        <begin position="799"/>
        <end position="816"/>
    </location>
</feature>
<organism evidence="7 8">
    <name type="scientific">Blattamonas nauphoetae</name>
    <dbReference type="NCBI Taxonomy" id="2049346"/>
    <lineage>
        <taxon>Eukaryota</taxon>
        <taxon>Metamonada</taxon>
        <taxon>Preaxostyla</taxon>
        <taxon>Oxymonadida</taxon>
        <taxon>Blattamonas</taxon>
    </lineage>
</organism>
<dbReference type="InterPro" id="IPR008936">
    <property type="entry name" value="Rho_GTPase_activation_prot"/>
</dbReference>
<dbReference type="Proteomes" id="UP001281761">
    <property type="component" value="Unassembled WGS sequence"/>
</dbReference>
<feature type="compositionally biased region" description="Basic and acidic residues" evidence="4">
    <location>
        <begin position="718"/>
        <end position="734"/>
    </location>
</feature>
<dbReference type="InterPro" id="IPR036020">
    <property type="entry name" value="WW_dom_sf"/>
</dbReference>
<comment type="subcellular location">
    <subcellularLocation>
        <location evidence="1">Cytoplasm</location>
    </subcellularLocation>
</comment>
<dbReference type="SMART" id="SM00456">
    <property type="entry name" value="WW"/>
    <property type="match status" value="2"/>
</dbReference>
<dbReference type="Gene3D" id="1.10.555.10">
    <property type="entry name" value="Rho GTPase activation protein"/>
    <property type="match status" value="1"/>
</dbReference>
<dbReference type="InterPro" id="IPR051105">
    <property type="entry name" value="WWC/KIBRA_Hippo_Reg"/>
</dbReference>
<evidence type="ECO:0000256" key="4">
    <source>
        <dbReference type="SAM" id="MobiDB-lite"/>
    </source>
</evidence>
<feature type="region of interest" description="Disordered" evidence="4">
    <location>
        <begin position="700"/>
        <end position="738"/>
    </location>
</feature>
<feature type="compositionally biased region" description="Polar residues" evidence="4">
    <location>
        <begin position="149"/>
        <end position="168"/>
    </location>
</feature>
<evidence type="ECO:0000313" key="8">
    <source>
        <dbReference type="Proteomes" id="UP001281761"/>
    </source>
</evidence>
<dbReference type="Gene3D" id="1.25.40.530">
    <property type="entry name" value="MyTH4 domain"/>
    <property type="match status" value="1"/>
</dbReference>
<feature type="domain" description="WW" evidence="5">
    <location>
        <begin position="41"/>
        <end position="75"/>
    </location>
</feature>
<feature type="compositionally biased region" description="Basic and acidic residues" evidence="4">
    <location>
        <begin position="90"/>
        <end position="118"/>
    </location>
</feature>
<dbReference type="PROSITE" id="PS50020">
    <property type="entry name" value="WW_DOMAIN_2"/>
    <property type="match status" value="2"/>
</dbReference>
<sequence length="1488" mass="166694">MASHLPTGWKQYDDAKSGKKFYYNRGTGEKSWIHPLLPDPKTIPKPWKAKLDKESGKVYFWNTQTEKSSWRDPRKPKRKPVPQDSPTENLIDHKKQSRQEENPQKADKKEKNATHSNRDTSPTSQKPVEQKSHSPTSPRPDRQEETLTETRPSPAQSQKPSSNGMPTITAQTANDLMHSGSLYEYGANFVVHTGTARNHDESKIVMVGGVRQLECGYGRMACHRGMEGAHEHNLIARHCWELFDKPPPWEMPDTLKAELPPFNLAMFGEWGVTKISAENGKKSDWASNAMRFQRDELDQSIIEPTERRCTENATKILQRLYGMVLRWQGSVKGQMKERGMYGQHVLLAGQRGSDPVRDELYAMIVKQTNEFEFSASGSGAGEASTGKKGKKREVWETMTDEERMAGWGLFAWMADTFLPTTAFQRGVLAYLRSRVEAGRAEGAGRAEKLAGMMARVVFSKMCVTLFFGPQRRAAEIAEKGPDESPTQLVEEGCYKKGKEHLLFVELVPNAGFEKIGSLAVVGAGGSGKEGKKEKKEEGERVVVWRWRGEMKLDGTLLLPRGLEMCGVGRAVRFFSVSVEEALLQQALFHSDPLTPPRWLSPLAASVRATRALWSTGFAEGESKGEKRGERGDEWGSVWRPFASFQLPFVLPFLWNRFVELGGLEMEGVFRRTVAESDISAAAALINAGLFWVLCGGQRKTRPDTDASQPTTPQPSTNDKTKAKEKAKEKKKEKGGSPAGTLVPSCLSFLAVPSADSLSDPLLFSGLIQKWLKMQPSPIIPFWCHEFVIQKYNEMVEEEKREREAGEGSEGREEERKTSRRPRTRRIVENDPLVAAPPARVSFGLEVETALPPSRVLVLKYLFWKLRGLLAPEHAAKNRMSEGNLVTILAPSLLRRHDGTPLEQAQRLSGEIGAVGGLFAGMGADATEAEEFAREDEKMREMVQGWKTLLALDTEDEGRQPFIKIGEKPSIDLAIDELSTVGRTMEAHLQSKIWQNIPLLLRDWNSSVDENKKKAIFDRIHQILQYACDNQLKVLNRRLFLSSLEIMLANDDLPKSLKSRGELCRDLLGYVDDSSMILVEDEEYTHIAQSIRTREMDEMNEKQKIPEQKSQIKKLEAYFAQLKERTTLKSQNDELKQQLADLPIWVGTDSLQTLDRTAHRLTPTTLTQIIKLEASNWKTAFTLPIDEGEWELKIRASLNTFWSVRLGFLRHPLPQDATQKSCGSWNDGIGGHFVLWDGRMWKEGEFKPVGTNKKCDRVGQTAAIRVNMSTKEARLFVDDEEQPGIFPDIPSPLCLGISTGYQIEDKEMVLSALALASAALKIAENYKTVFMLNTFGSPVTTTLIRQRQKQYPSWYTNKRVAGLYSVVGKNYFGFDDTGVVTGILWGWRGDSGHVNGGAVYGAGGIPDMTGAQMAGHCKGLSSVFSTLERGEILLKKGHVGVYVGDGVAVEATTEWTNSVQRTAVSNLKEEPGLHSRKWEKHGKLEYVAY</sequence>
<feature type="region of interest" description="Disordered" evidence="4">
    <location>
        <begin position="25"/>
        <end position="44"/>
    </location>
</feature>
<dbReference type="CDD" id="cd00201">
    <property type="entry name" value="WW"/>
    <property type="match status" value="2"/>
</dbReference>
<dbReference type="InterPro" id="IPR000198">
    <property type="entry name" value="RhoGAP_dom"/>
</dbReference>
<dbReference type="PANTHER" id="PTHR14791:SF29">
    <property type="entry name" value="PROTEIN KIBRA"/>
    <property type="match status" value="1"/>
</dbReference>
<evidence type="ECO:0000259" key="5">
    <source>
        <dbReference type="PROSITE" id="PS50020"/>
    </source>
</evidence>
<dbReference type="InterPro" id="IPR001202">
    <property type="entry name" value="WW_dom"/>
</dbReference>
<dbReference type="Pfam" id="PF00397">
    <property type="entry name" value="WW"/>
    <property type="match status" value="2"/>
</dbReference>
<evidence type="ECO:0000313" key="7">
    <source>
        <dbReference type="EMBL" id="KAK2945750.1"/>
    </source>
</evidence>
<reference evidence="7 8" key="1">
    <citation type="journal article" date="2022" name="bioRxiv">
        <title>Genomics of Preaxostyla Flagellates Illuminates Evolutionary Transitions and the Path Towards Mitochondrial Loss.</title>
        <authorList>
            <person name="Novak L.V.F."/>
            <person name="Treitli S.C."/>
            <person name="Pyrih J."/>
            <person name="Halakuc P."/>
            <person name="Pipaliya S.V."/>
            <person name="Vacek V."/>
            <person name="Brzon O."/>
            <person name="Soukal P."/>
            <person name="Eme L."/>
            <person name="Dacks J.B."/>
            <person name="Karnkowska A."/>
            <person name="Elias M."/>
            <person name="Hampl V."/>
        </authorList>
    </citation>
    <scope>NUCLEOTIDE SEQUENCE [LARGE SCALE GENOMIC DNA]</scope>
    <source>
        <strain evidence="7">NAU3</strain>
        <tissue evidence="7">Gut</tissue>
    </source>
</reference>
<evidence type="ECO:0000256" key="3">
    <source>
        <dbReference type="ARBA" id="ARBA00022553"/>
    </source>
</evidence>
<dbReference type="InterPro" id="IPR038185">
    <property type="entry name" value="MyTH4_dom_sf"/>
</dbReference>
<dbReference type="SMART" id="SM00324">
    <property type="entry name" value="RhoGAP"/>
    <property type="match status" value="1"/>
</dbReference>
<feature type="region of interest" description="Disordered" evidence="4">
    <location>
        <begin position="53"/>
        <end position="168"/>
    </location>
</feature>
<feature type="region of interest" description="Disordered" evidence="4">
    <location>
        <begin position="799"/>
        <end position="825"/>
    </location>
</feature>